<reference evidence="6 7" key="1">
    <citation type="submission" date="2013-08" db="EMBL/GenBank/DDBJ databases">
        <title>The genome sequence of Skermanella stibiiresistens.</title>
        <authorList>
            <person name="Zhu W."/>
            <person name="Wang G."/>
        </authorList>
    </citation>
    <scope>NUCLEOTIDE SEQUENCE [LARGE SCALE GENOMIC DNA]</scope>
    <source>
        <strain evidence="6 7">SB22</strain>
    </source>
</reference>
<dbReference type="InterPro" id="IPR000792">
    <property type="entry name" value="Tscrpt_reg_LuxR_C"/>
</dbReference>
<evidence type="ECO:0000256" key="2">
    <source>
        <dbReference type="ARBA" id="ARBA00023125"/>
    </source>
</evidence>
<sequence>MQMTSTLLIDPHRLFRQGLTRLLEGSRYHVVAEHATIEEALAHPLSDLTEEPRLIVLDPGSDKPRSIQALRAALPNARLVMLTSNLQADHLRQAVEAQAHGYLTKDHGPEELISALDKVMDGQLLFPAGLTPFKIPVPKPAPPRGLTAREAEILRRLVNGDSNRMIANHLSLSEMVVKASVKQLLRKIKAANRTQAALWAIHQGFDQPRMLSA</sequence>
<accession>W9GY78</accession>
<proteinExistence type="predicted"/>
<feature type="modified residue" description="4-aspartylphosphate" evidence="3">
    <location>
        <position position="58"/>
    </location>
</feature>
<dbReference type="SMART" id="SM00448">
    <property type="entry name" value="REC"/>
    <property type="match status" value="1"/>
</dbReference>
<dbReference type="Proteomes" id="UP000019486">
    <property type="component" value="Unassembled WGS sequence"/>
</dbReference>
<dbReference type="PROSITE" id="PS50043">
    <property type="entry name" value="HTH_LUXR_2"/>
    <property type="match status" value="1"/>
</dbReference>
<keyword evidence="7" id="KW-1185">Reference proteome</keyword>
<dbReference type="InterPro" id="IPR058245">
    <property type="entry name" value="NreC/VraR/RcsB-like_REC"/>
</dbReference>
<dbReference type="Gene3D" id="3.40.50.2300">
    <property type="match status" value="1"/>
</dbReference>
<dbReference type="SUPFAM" id="SSF52172">
    <property type="entry name" value="CheY-like"/>
    <property type="match status" value="1"/>
</dbReference>
<dbReference type="STRING" id="1385369.N825_11320"/>
<evidence type="ECO:0000256" key="1">
    <source>
        <dbReference type="ARBA" id="ARBA00022553"/>
    </source>
</evidence>
<evidence type="ECO:0000256" key="3">
    <source>
        <dbReference type="PROSITE-ProRule" id="PRU00169"/>
    </source>
</evidence>
<dbReference type="GO" id="GO:0003677">
    <property type="term" value="F:DNA binding"/>
    <property type="evidence" value="ECO:0007669"/>
    <property type="project" value="UniProtKB-KW"/>
</dbReference>
<gene>
    <name evidence="6" type="ORF">N825_11320</name>
</gene>
<keyword evidence="2" id="KW-0238">DNA-binding</keyword>
<dbReference type="InterPro" id="IPR011006">
    <property type="entry name" value="CheY-like_superfamily"/>
</dbReference>
<dbReference type="InterPro" id="IPR001789">
    <property type="entry name" value="Sig_transdc_resp-reg_receiver"/>
</dbReference>
<feature type="domain" description="HTH luxR-type" evidence="4">
    <location>
        <begin position="139"/>
        <end position="204"/>
    </location>
</feature>
<dbReference type="CDD" id="cd06170">
    <property type="entry name" value="LuxR_C_like"/>
    <property type="match status" value="1"/>
</dbReference>
<dbReference type="Pfam" id="PF00196">
    <property type="entry name" value="GerE"/>
    <property type="match status" value="1"/>
</dbReference>
<dbReference type="SUPFAM" id="SSF46894">
    <property type="entry name" value="C-terminal effector domain of the bipartite response regulators"/>
    <property type="match status" value="1"/>
</dbReference>
<keyword evidence="1 3" id="KW-0597">Phosphoprotein</keyword>
<evidence type="ECO:0000259" key="4">
    <source>
        <dbReference type="PROSITE" id="PS50043"/>
    </source>
</evidence>
<dbReference type="PRINTS" id="PR00038">
    <property type="entry name" value="HTHLUXR"/>
</dbReference>
<protein>
    <submittedName>
        <fullName evidence="6">Transcriptional regulator</fullName>
    </submittedName>
</protein>
<dbReference type="PANTHER" id="PTHR43214:SF42">
    <property type="entry name" value="TRANSCRIPTIONAL REGULATORY PROTEIN DESR"/>
    <property type="match status" value="1"/>
</dbReference>
<dbReference type="InterPro" id="IPR016032">
    <property type="entry name" value="Sig_transdc_resp-reg_C-effctor"/>
</dbReference>
<dbReference type="CDD" id="cd17535">
    <property type="entry name" value="REC_NarL-like"/>
    <property type="match status" value="1"/>
</dbReference>
<dbReference type="PROSITE" id="PS50110">
    <property type="entry name" value="RESPONSE_REGULATORY"/>
    <property type="match status" value="1"/>
</dbReference>
<name>W9GY78_9PROT</name>
<dbReference type="InterPro" id="IPR039420">
    <property type="entry name" value="WalR-like"/>
</dbReference>
<dbReference type="GO" id="GO:0000160">
    <property type="term" value="P:phosphorelay signal transduction system"/>
    <property type="evidence" value="ECO:0007669"/>
    <property type="project" value="InterPro"/>
</dbReference>
<dbReference type="EMBL" id="AVFL01000016">
    <property type="protein sequence ID" value="EWY38754.1"/>
    <property type="molecule type" value="Genomic_DNA"/>
</dbReference>
<evidence type="ECO:0000313" key="7">
    <source>
        <dbReference type="Proteomes" id="UP000019486"/>
    </source>
</evidence>
<dbReference type="PANTHER" id="PTHR43214">
    <property type="entry name" value="TWO-COMPONENT RESPONSE REGULATOR"/>
    <property type="match status" value="1"/>
</dbReference>
<evidence type="ECO:0000313" key="6">
    <source>
        <dbReference type="EMBL" id="EWY38754.1"/>
    </source>
</evidence>
<organism evidence="6 7">
    <name type="scientific">Skermanella stibiiresistens SB22</name>
    <dbReference type="NCBI Taxonomy" id="1385369"/>
    <lineage>
        <taxon>Bacteria</taxon>
        <taxon>Pseudomonadati</taxon>
        <taxon>Pseudomonadota</taxon>
        <taxon>Alphaproteobacteria</taxon>
        <taxon>Rhodospirillales</taxon>
        <taxon>Azospirillaceae</taxon>
        <taxon>Skermanella</taxon>
    </lineage>
</organism>
<dbReference type="Pfam" id="PF00072">
    <property type="entry name" value="Response_reg"/>
    <property type="match status" value="1"/>
</dbReference>
<dbReference type="AlphaFoldDB" id="W9GY78"/>
<dbReference type="SMART" id="SM00421">
    <property type="entry name" value="HTH_LUXR"/>
    <property type="match status" value="1"/>
</dbReference>
<feature type="domain" description="Response regulatory" evidence="5">
    <location>
        <begin position="5"/>
        <end position="120"/>
    </location>
</feature>
<evidence type="ECO:0000259" key="5">
    <source>
        <dbReference type="PROSITE" id="PS50110"/>
    </source>
</evidence>
<comment type="caution">
    <text evidence="6">The sequence shown here is derived from an EMBL/GenBank/DDBJ whole genome shotgun (WGS) entry which is preliminary data.</text>
</comment>
<dbReference type="GO" id="GO:0006355">
    <property type="term" value="P:regulation of DNA-templated transcription"/>
    <property type="evidence" value="ECO:0007669"/>
    <property type="project" value="InterPro"/>
</dbReference>